<dbReference type="GO" id="GO:0004674">
    <property type="term" value="F:protein serine/threonine kinase activity"/>
    <property type="evidence" value="ECO:0007669"/>
    <property type="project" value="UniProtKB-KW"/>
</dbReference>
<dbReference type="InterPro" id="IPR008271">
    <property type="entry name" value="Ser/Thr_kinase_AS"/>
</dbReference>
<evidence type="ECO:0000313" key="9">
    <source>
        <dbReference type="EMBL" id="EAZ18729.1"/>
    </source>
</evidence>
<dbReference type="PROSITE" id="PS50011">
    <property type="entry name" value="PROTEIN_KINASE_DOM"/>
    <property type="match status" value="1"/>
</dbReference>
<feature type="domain" description="Protein kinase" evidence="8">
    <location>
        <begin position="35"/>
        <end position="225"/>
    </location>
</feature>
<dbReference type="SUPFAM" id="SSF56112">
    <property type="entry name" value="Protein kinase-like (PK-like)"/>
    <property type="match status" value="1"/>
</dbReference>
<name>A0A8J8Y0T0_ORYSJ</name>
<proteinExistence type="inferred from homology"/>
<keyword evidence="3 6" id="KW-0547">Nucleotide-binding</keyword>
<feature type="binding site" evidence="6">
    <location>
        <position position="65"/>
    </location>
    <ligand>
        <name>ATP</name>
        <dbReference type="ChEBI" id="CHEBI:30616"/>
    </ligand>
</feature>
<dbReference type="AlphaFoldDB" id="A0A8J8Y0T0"/>
<dbReference type="Gene3D" id="3.30.200.20">
    <property type="entry name" value="Phosphorylase Kinase, domain 1"/>
    <property type="match status" value="1"/>
</dbReference>
<gene>
    <name evidence="9" type="ORF">OsJ_34250</name>
</gene>
<dbReference type="InterPro" id="IPR000719">
    <property type="entry name" value="Prot_kinase_dom"/>
</dbReference>
<dbReference type="FunFam" id="3.30.200.20:FF:000337">
    <property type="entry name" value="Wall-associated receptor kinase 3"/>
    <property type="match status" value="1"/>
</dbReference>
<dbReference type="InterPro" id="IPR017441">
    <property type="entry name" value="Protein_kinase_ATP_BS"/>
</dbReference>
<dbReference type="Proteomes" id="UP000007752">
    <property type="component" value="Chromosome 11"/>
</dbReference>
<evidence type="ECO:0000256" key="6">
    <source>
        <dbReference type="PROSITE-ProRule" id="PRU10141"/>
    </source>
</evidence>
<dbReference type="InterPro" id="IPR011009">
    <property type="entry name" value="Kinase-like_dom_sf"/>
</dbReference>
<dbReference type="InterPro" id="IPR001245">
    <property type="entry name" value="Ser-Thr/Tyr_kinase_cat_dom"/>
</dbReference>
<dbReference type="InterPro" id="IPR045274">
    <property type="entry name" value="WAK-like"/>
</dbReference>
<dbReference type="EMBL" id="CM000148">
    <property type="protein sequence ID" value="EAZ18729.1"/>
    <property type="molecule type" value="Genomic_DNA"/>
</dbReference>
<dbReference type="GO" id="GO:0005524">
    <property type="term" value="F:ATP binding"/>
    <property type="evidence" value="ECO:0007669"/>
    <property type="project" value="UniProtKB-UniRule"/>
</dbReference>
<evidence type="ECO:0000256" key="3">
    <source>
        <dbReference type="ARBA" id="ARBA00022741"/>
    </source>
</evidence>
<keyword evidence="1 7" id="KW-0723">Serine/threonine-protein kinase</keyword>
<reference evidence="9" key="1">
    <citation type="journal article" date="2005" name="PLoS Biol.">
        <title>The genomes of Oryza sativa: a history of duplications.</title>
        <authorList>
            <person name="Yu J."/>
            <person name="Wang J."/>
            <person name="Lin W."/>
            <person name="Li S."/>
            <person name="Li H."/>
            <person name="Zhou J."/>
            <person name="Ni P."/>
            <person name="Dong W."/>
            <person name="Hu S."/>
            <person name="Zeng C."/>
            <person name="Zhang J."/>
            <person name="Zhang Y."/>
            <person name="Li R."/>
            <person name="Xu Z."/>
            <person name="Li S."/>
            <person name="Li X."/>
            <person name="Zheng H."/>
            <person name="Cong L."/>
            <person name="Lin L."/>
            <person name="Yin J."/>
            <person name="Geng J."/>
            <person name="Li G."/>
            <person name="Shi J."/>
            <person name="Liu J."/>
            <person name="Lv H."/>
            <person name="Li J."/>
            <person name="Wang J."/>
            <person name="Deng Y."/>
            <person name="Ran L."/>
            <person name="Shi X."/>
            <person name="Wang X."/>
            <person name="Wu Q."/>
            <person name="Li C."/>
            <person name="Ren X."/>
            <person name="Wang J."/>
            <person name="Wang X."/>
            <person name="Li D."/>
            <person name="Liu D."/>
            <person name="Zhang X."/>
            <person name="Ji Z."/>
            <person name="Zhao W."/>
            <person name="Sun Y."/>
            <person name="Zhang Z."/>
            <person name="Bao J."/>
            <person name="Han Y."/>
            <person name="Dong L."/>
            <person name="Ji J."/>
            <person name="Chen P."/>
            <person name="Wu S."/>
            <person name="Liu J."/>
            <person name="Xiao Y."/>
            <person name="Bu D."/>
            <person name="Tan J."/>
            <person name="Yang L."/>
            <person name="Ye C."/>
            <person name="Zhang J."/>
            <person name="Xu J."/>
            <person name="Zhou Y."/>
            <person name="Yu Y."/>
            <person name="Zhang B."/>
            <person name="Zhuang S."/>
            <person name="Wei H."/>
            <person name="Liu B."/>
            <person name="Lei M."/>
            <person name="Yu H."/>
            <person name="Li Y."/>
            <person name="Xu H."/>
            <person name="Wei S."/>
            <person name="He X."/>
            <person name="Fang L."/>
            <person name="Zhang Z."/>
            <person name="Zhang Y."/>
            <person name="Huang X."/>
            <person name="Su Z."/>
            <person name="Tong W."/>
            <person name="Li J."/>
            <person name="Tong Z."/>
            <person name="Li S."/>
            <person name="Ye J."/>
            <person name="Wang L."/>
            <person name="Fang L."/>
            <person name="Lei T."/>
            <person name="Chen C."/>
            <person name="Chen H."/>
            <person name="Xu Z."/>
            <person name="Li H."/>
            <person name="Huang H."/>
            <person name="Zhang F."/>
            <person name="Xu H."/>
            <person name="Li N."/>
            <person name="Zhao C."/>
            <person name="Li S."/>
            <person name="Dong L."/>
            <person name="Huang Y."/>
            <person name="Li L."/>
            <person name="Xi Y."/>
            <person name="Qi Q."/>
            <person name="Li W."/>
            <person name="Zhang B."/>
            <person name="Hu W."/>
            <person name="Zhang Y."/>
            <person name="Tian X."/>
            <person name="Jiao Y."/>
            <person name="Liang X."/>
            <person name="Jin J."/>
            <person name="Gao L."/>
            <person name="Zheng W."/>
            <person name="Hao B."/>
            <person name="Liu S."/>
            <person name="Wang W."/>
            <person name="Yuan L."/>
            <person name="Cao M."/>
            <person name="McDermott J."/>
            <person name="Samudrala R."/>
            <person name="Wang J."/>
            <person name="Wong G.K."/>
            <person name="Yang H."/>
        </authorList>
    </citation>
    <scope>NUCLEOTIDE SEQUENCE [LARGE SCALE GENOMIC DNA]</scope>
</reference>
<dbReference type="Pfam" id="PF07714">
    <property type="entry name" value="PK_Tyr_Ser-Thr"/>
    <property type="match status" value="1"/>
</dbReference>
<evidence type="ECO:0000256" key="2">
    <source>
        <dbReference type="ARBA" id="ARBA00022679"/>
    </source>
</evidence>
<accession>A0A8J8Y0T0</accession>
<evidence type="ECO:0000256" key="5">
    <source>
        <dbReference type="ARBA" id="ARBA00022840"/>
    </source>
</evidence>
<dbReference type="GO" id="GO:0007166">
    <property type="term" value="P:cell surface receptor signaling pathway"/>
    <property type="evidence" value="ECO:0007669"/>
    <property type="project" value="InterPro"/>
</dbReference>
<dbReference type="PROSITE" id="PS00108">
    <property type="entry name" value="PROTEIN_KINASE_ST"/>
    <property type="match status" value="1"/>
</dbReference>
<dbReference type="SMART" id="SM00220">
    <property type="entry name" value="S_TKc"/>
    <property type="match status" value="1"/>
</dbReference>
<dbReference type="PROSITE" id="PS00107">
    <property type="entry name" value="PROTEIN_KINASE_ATP"/>
    <property type="match status" value="1"/>
</dbReference>
<comment type="similarity">
    <text evidence="7">Belongs to the protein kinase superfamily.</text>
</comment>
<evidence type="ECO:0000256" key="4">
    <source>
        <dbReference type="ARBA" id="ARBA00022777"/>
    </source>
</evidence>
<organism evidence="9">
    <name type="scientific">Oryza sativa subsp. japonica</name>
    <name type="common">Rice</name>
    <dbReference type="NCBI Taxonomy" id="39947"/>
    <lineage>
        <taxon>Eukaryota</taxon>
        <taxon>Viridiplantae</taxon>
        <taxon>Streptophyta</taxon>
        <taxon>Embryophyta</taxon>
        <taxon>Tracheophyta</taxon>
        <taxon>Spermatophyta</taxon>
        <taxon>Magnoliopsida</taxon>
        <taxon>Liliopsida</taxon>
        <taxon>Poales</taxon>
        <taxon>Poaceae</taxon>
        <taxon>BOP clade</taxon>
        <taxon>Oryzoideae</taxon>
        <taxon>Oryzeae</taxon>
        <taxon>Oryzinae</taxon>
        <taxon>Oryza</taxon>
        <taxon>Oryza sativa</taxon>
    </lineage>
</organism>
<sequence>MELPEDTIMTGDHSQWDDNSNIRSFTKHDIERITGNYSIPIGKGGFGEVFKGFIDDYDRDVVAVKRYIHTDLRKEFMEEVSIHSKINHKNVVKFIGYSTGENTLMLVTEFISNGNLEDALHKSDISISLDTRLGIAIGCAEALSYMHSMHLSVDLDSLVYHGDIKPANILLNDSLTAKVSNFGLSRHLSGGITRCTNTVKVWITWILYIFTLGGLPERVMSIVLG</sequence>
<keyword evidence="5 6" id="KW-0067">ATP-binding</keyword>
<dbReference type="PANTHER" id="PTHR27005:SF468">
    <property type="entry name" value="OS01G0310500 PROTEIN"/>
    <property type="match status" value="1"/>
</dbReference>
<evidence type="ECO:0000256" key="7">
    <source>
        <dbReference type="RuleBase" id="RU000304"/>
    </source>
</evidence>
<protein>
    <recommendedName>
        <fullName evidence="8">Protein kinase domain-containing protein</fullName>
    </recommendedName>
</protein>
<evidence type="ECO:0000259" key="8">
    <source>
        <dbReference type="PROSITE" id="PS50011"/>
    </source>
</evidence>
<dbReference type="PANTHER" id="PTHR27005">
    <property type="entry name" value="WALL-ASSOCIATED RECEPTOR KINASE-LIKE 21"/>
    <property type="match status" value="1"/>
</dbReference>
<evidence type="ECO:0000256" key="1">
    <source>
        <dbReference type="ARBA" id="ARBA00022527"/>
    </source>
</evidence>
<keyword evidence="4" id="KW-0418">Kinase</keyword>
<reference evidence="9" key="2">
    <citation type="submission" date="2008-12" db="EMBL/GenBank/DDBJ databases">
        <title>Improved gene annotation of the rice (Oryza sativa) genomes.</title>
        <authorList>
            <person name="Wang J."/>
            <person name="Li R."/>
            <person name="Fan W."/>
            <person name="Huang Q."/>
            <person name="Zhang J."/>
            <person name="Zhou Y."/>
            <person name="Hu Y."/>
            <person name="Zi S."/>
            <person name="Li J."/>
            <person name="Ni P."/>
            <person name="Zheng H."/>
            <person name="Zhang Y."/>
            <person name="Zhao M."/>
            <person name="Hao Q."/>
            <person name="McDermott J."/>
            <person name="Samudrala R."/>
            <person name="Kristiansen K."/>
            <person name="Wong G.K.-S."/>
        </authorList>
    </citation>
    <scope>NUCLEOTIDE SEQUENCE</scope>
</reference>
<keyword evidence="2" id="KW-0808">Transferase</keyword>
<dbReference type="Gene3D" id="1.10.510.10">
    <property type="entry name" value="Transferase(Phosphotransferase) domain 1"/>
    <property type="match status" value="1"/>
</dbReference>